<dbReference type="AlphaFoldDB" id="K0S6Z4"/>
<reference evidence="1 2" key="1">
    <citation type="journal article" date="2012" name="Genome Biol.">
        <title>Genome and low-iron response of an oceanic diatom adapted to chronic iron limitation.</title>
        <authorList>
            <person name="Lommer M."/>
            <person name="Specht M."/>
            <person name="Roy A.S."/>
            <person name="Kraemer L."/>
            <person name="Andreson R."/>
            <person name="Gutowska M.A."/>
            <person name="Wolf J."/>
            <person name="Bergner S.V."/>
            <person name="Schilhabel M.B."/>
            <person name="Klostermeier U.C."/>
            <person name="Beiko R.G."/>
            <person name="Rosenstiel P."/>
            <person name="Hippler M."/>
            <person name="Laroche J."/>
        </authorList>
    </citation>
    <scope>NUCLEOTIDE SEQUENCE [LARGE SCALE GENOMIC DNA]</scope>
    <source>
        <strain evidence="1 2">CCMP1005</strain>
    </source>
</reference>
<keyword evidence="2" id="KW-1185">Reference proteome</keyword>
<organism evidence="1 2">
    <name type="scientific">Thalassiosira oceanica</name>
    <name type="common">Marine diatom</name>
    <dbReference type="NCBI Taxonomy" id="159749"/>
    <lineage>
        <taxon>Eukaryota</taxon>
        <taxon>Sar</taxon>
        <taxon>Stramenopiles</taxon>
        <taxon>Ochrophyta</taxon>
        <taxon>Bacillariophyta</taxon>
        <taxon>Coscinodiscophyceae</taxon>
        <taxon>Thalassiosirophycidae</taxon>
        <taxon>Thalassiosirales</taxon>
        <taxon>Thalassiosiraceae</taxon>
        <taxon>Thalassiosira</taxon>
    </lineage>
</organism>
<comment type="caution">
    <text evidence="1">The sequence shown here is derived from an EMBL/GenBank/DDBJ whole genome shotgun (WGS) entry which is preliminary data.</text>
</comment>
<sequence>MVSLALLGYNSASMKILEDRLAGLQWLKILEDRWPDSPLLHPLCEFCEAVHALSTSHKNISIIQTIMKFFTLVSVLAFALKSGAEVTSLRGNS</sequence>
<protein>
    <submittedName>
        <fullName evidence="1">Uncharacterized protein</fullName>
    </submittedName>
</protein>
<gene>
    <name evidence="1" type="ORF">THAOC_17537</name>
</gene>
<dbReference type="EMBL" id="AGNL01019360">
    <property type="protein sequence ID" value="EJK61888.1"/>
    <property type="molecule type" value="Genomic_DNA"/>
</dbReference>
<feature type="non-terminal residue" evidence="1">
    <location>
        <position position="93"/>
    </location>
</feature>
<proteinExistence type="predicted"/>
<dbReference type="Proteomes" id="UP000266841">
    <property type="component" value="Unassembled WGS sequence"/>
</dbReference>
<name>K0S6Z4_THAOC</name>
<evidence type="ECO:0000313" key="1">
    <source>
        <dbReference type="EMBL" id="EJK61888.1"/>
    </source>
</evidence>
<evidence type="ECO:0000313" key="2">
    <source>
        <dbReference type="Proteomes" id="UP000266841"/>
    </source>
</evidence>
<accession>K0S6Z4</accession>